<organism evidence="1 2">
    <name type="scientific">Trichogramma kaykai</name>
    <dbReference type="NCBI Taxonomy" id="54128"/>
    <lineage>
        <taxon>Eukaryota</taxon>
        <taxon>Metazoa</taxon>
        <taxon>Ecdysozoa</taxon>
        <taxon>Arthropoda</taxon>
        <taxon>Hexapoda</taxon>
        <taxon>Insecta</taxon>
        <taxon>Pterygota</taxon>
        <taxon>Neoptera</taxon>
        <taxon>Endopterygota</taxon>
        <taxon>Hymenoptera</taxon>
        <taxon>Apocrita</taxon>
        <taxon>Proctotrupomorpha</taxon>
        <taxon>Chalcidoidea</taxon>
        <taxon>Trichogrammatidae</taxon>
        <taxon>Trichogramma</taxon>
    </lineage>
</organism>
<proteinExistence type="predicted"/>
<sequence length="78" mass="8677">MFIEHNRDATGRYVVHLPLKSDANILLGSSKSSASASMAHIHRRMAMDAGFTAAYREFMQVYIDSGHMTKLSDEEIGC</sequence>
<evidence type="ECO:0000313" key="1">
    <source>
        <dbReference type="EMBL" id="KAL3400825.1"/>
    </source>
</evidence>
<comment type="caution">
    <text evidence="1">The sequence shown here is derived from an EMBL/GenBank/DDBJ whole genome shotgun (WGS) entry which is preliminary data.</text>
</comment>
<name>A0ABD2X6F0_9HYME</name>
<dbReference type="AlphaFoldDB" id="A0ABD2X6F0"/>
<protein>
    <submittedName>
        <fullName evidence="1">Uncharacterized protein</fullName>
    </submittedName>
</protein>
<gene>
    <name evidence="1" type="ORF">TKK_005965</name>
</gene>
<reference evidence="1 2" key="1">
    <citation type="journal article" date="2024" name="bioRxiv">
        <title>A reference genome for Trichogramma kaykai: A tiny desert-dwelling parasitoid wasp with competing sex-ratio distorters.</title>
        <authorList>
            <person name="Culotta J."/>
            <person name="Lindsey A.R."/>
        </authorList>
    </citation>
    <scope>NUCLEOTIDE SEQUENCE [LARGE SCALE GENOMIC DNA]</scope>
    <source>
        <strain evidence="1 2">KSX58</strain>
    </source>
</reference>
<keyword evidence="2" id="KW-1185">Reference proteome</keyword>
<evidence type="ECO:0000313" key="2">
    <source>
        <dbReference type="Proteomes" id="UP001627154"/>
    </source>
</evidence>
<dbReference type="Proteomes" id="UP001627154">
    <property type="component" value="Unassembled WGS sequence"/>
</dbReference>
<dbReference type="EMBL" id="JBJJXI010000050">
    <property type="protein sequence ID" value="KAL3400825.1"/>
    <property type="molecule type" value="Genomic_DNA"/>
</dbReference>
<accession>A0ABD2X6F0</accession>